<sequence>MLGVRAQITANTLIPKLTEQHFFEYGYHASKAEVRSWERSVAVLVSDLEDAGLDQAELLLEYRLPL</sequence>
<dbReference type="Proteomes" id="UP000003558">
    <property type="component" value="Unassembled WGS sequence"/>
</dbReference>
<reference evidence="1 2" key="1">
    <citation type="submission" date="2011-05" db="EMBL/GenBank/DDBJ databases">
        <title>Whole genome shotgun sequence of Gordonia alkanivorans NBRC 16433.</title>
        <authorList>
            <person name="Hosoyama A."/>
            <person name="Nakamura S."/>
            <person name="Takarada H."/>
            <person name="Tsuchikane K."/>
            <person name="Yamazaki S."/>
            <person name="Fujita N."/>
        </authorList>
    </citation>
    <scope>NUCLEOTIDE SEQUENCE [LARGE SCALE GENOMIC DNA]</scope>
    <source>
        <strain evidence="1 2">NBRC 16433</strain>
    </source>
</reference>
<gene>
    <name evidence="1" type="ORF">GOALK_099_00010</name>
</gene>
<proteinExistence type="predicted"/>
<evidence type="ECO:0000313" key="1">
    <source>
        <dbReference type="EMBL" id="GAA14261.1"/>
    </source>
</evidence>
<dbReference type="eggNOG" id="COG0507">
    <property type="taxonomic scope" value="Bacteria"/>
</dbReference>
<evidence type="ECO:0000313" key="2">
    <source>
        <dbReference type="Proteomes" id="UP000003558"/>
    </source>
</evidence>
<dbReference type="EMBL" id="BACI01000099">
    <property type="protein sequence ID" value="GAA14261.1"/>
    <property type="molecule type" value="Genomic_DNA"/>
</dbReference>
<protein>
    <submittedName>
        <fullName evidence="1">Uncharacterized protein</fullName>
    </submittedName>
</protein>
<comment type="caution">
    <text evidence="1">The sequence shown here is derived from an EMBL/GenBank/DDBJ whole genome shotgun (WGS) entry which is preliminary data.</text>
</comment>
<organism evidence="1 2">
    <name type="scientific">Gordonia alkanivorans NBRC 16433</name>
    <dbReference type="NCBI Taxonomy" id="1027371"/>
    <lineage>
        <taxon>Bacteria</taxon>
        <taxon>Bacillati</taxon>
        <taxon>Actinomycetota</taxon>
        <taxon>Actinomycetes</taxon>
        <taxon>Mycobacteriales</taxon>
        <taxon>Gordoniaceae</taxon>
        <taxon>Gordonia</taxon>
    </lineage>
</organism>
<accession>F9W072</accession>
<dbReference type="AlphaFoldDB" id="F9W072"/>
<name>F9W072_9ACTN</name>
<feature type="non-terminal residue" evidence="1">
    <location>
        <position position="66"/>
    </location>
</feature>
<dbReference type="STRING" id="1027371.GOALK_099_00010"/>